<dbReference type="AlphaFoldDB" id="A0A2R7Z3I1"/>
<accession>A0A2R7Z3I1</accession>
<dbReference type="OrthoDB" id="4555541at2"/>
<dbReference type="RefSeq" id="WP_108343001.1">
    <property type="nucleotide sequence ID" value="NZ_PYXZ01000001.1"/>
</dbReference>
<dbReference type="Proteomes" id="UP000244867">
    <property type="component" value="Unassembled WGS sequence"/>
</dbReference>
<feature type="chain" id="PRO_5038873316" evidence="1">
    <location>
        <begin position="27"/>
        <end position="189"/>
    </location>
</feature>
<evidence type="ECO:0000313" key="3">
    <source>
        <dbReference type="Proteomes" id="UP000244867"/>
    </source>
</evidence>
<comment type="caution">
    <text evidence="2">The sequence shown here is derived from an EMBL/GenBank/DDBJ whole genome shotgun (WGS) entry which is preliminary data.</text>
</comment>
<evidence type="ECO:0000256" key="1">
    <source>
        <dbReference type="SAM" id="SignalP"/>
    </source>
</evidence>
<reference evidence="2 3" key="1">
    <citation type="submission" date="2018-03" db="EMBL/GenBank/DDBJ databases">
        <authorList>
            <person name="Keele B.F."/>
        </authorList>
    </citation>
    <scope>NUCLEOTIDE SEQUENCE [LARGE SCALE GENOMIC DNA]</scope>
    <source>
        <strain evidence="2 3">IB-3</strain>
    </source>
</reference>
<evidence type="ECO:0000313" key="2">
    <source>
        <dbReference type="EMBL" id="PUA82816.1"/>
    </source>
</evidence>
<dbReference type="EMBL" id="PYXZ01000001">
    <property type="protein sequence ID" value="PUA82816.1"/>
    <property type="molecule type" value="Genomic_DNA"/>
</dbReference>
<protein>
    <submittedName>
        <fullName evidence="2">Uncharacterized protein</fullName>
    </submittedName>
</protein>
<proteinExistence type="predicted"/>
<organism evidence="2 3">
    <name type="scientific">Nocardioides currus</name>
    <dbReference type="NCBI Taxonomy" id="2133958"/>
    <lineage>
        <taxon>Bacteria</taxon>
        <taxon>Bacillati</taxon>
        <taxon>Actinomycetota</taxon>
        <taxon>Actinomycetes</taxon>
        <taxon>Propionibacteriales</taxon>
        <taxon>Nocardioidaceae</taxon>
        <taxon>Nocardioides</taxon>
    </lineage>
</organism>
<sequence>MKKLVLALTAALAATLVAALPAPTSAREGSPEDVVAVIAPGRFDTVRIGDTLESAAESGYFALDVKTSCGTREIWPVKAWRRSIDVYPGYDETAGQVAMIGAFDDRVRTAKGIRVGSTLDDLRAAYGDRLLGPRTNDYGQWGYFLRVQRRWLGFGLDADAADGRPSGDAEIVLMEITKGRRPGLLRDGC</sequence>
<keyword evidence="3" id="KW-1185">Reference proteome</keyword>
<keyword evidence="1" id="KW-0732">Signal</keyword>
<name>A0A2R7Z3I1_9ACTN</name>
<gene>
    <name evidence="2" type="ORF">C7S10_03640</name>
</gene>
<feature type="signal peptide" evidence="1">
    <location>
        <begin position="1"/>
        <end position="26"/>
    </location>
</feature>